<evidence type="ECO:0000256" key="6">
    <source>
        <dbReference type="ARBA" id="ARBA00022777"/>
    </source>
</evidence>
<dbReference type="EMBL" id="FUYG01000003">
    <property type="protein sequence ID" value="SKA89968.1"/>
    <property type="molecule type" value="Genomic_DNA"/>
</dbReference>
<dbReference type="AlphaFoldDB" id="A0A1T4XLE0"/>
<organism evidence="9 10">
    <name type="scientific">Agreia bicolorata</name>
    <dbReference type="NCBI Taxonomy" id="110935"/>
    <lineage>
        <taxon>Bacteria</taxon>
        <taxon>Bacillati</taxon>
        <taxon>Actinomycetota</taxon>
        <taxon>Actinomycetes</taxon>
        <taxon>Micrococcales</taxon>
        <taxon>Microbacteriaceae</taxon>
        <taxon>Agreia</taxon>
    </lineage>
</organism>
<gene>
    <name evidence="9" type="ORF">SAMN06295879_1254</name>
</gene>
<evidence type="ECO:0000256" key="2">
    <source>
        <dbReference type="ARBA" id="ARBA00011738"/>
    </source>
</evidence>
<dbReference type="Proteomes" id="UP000189735">
    <property type="component" value="Unassembled WGS sequence"/>
</dbReference>
<evidence type="ECO:0000313" key="10">
    <source>
        <dbReference type="Proteomes" id="UP000189735"/>
    </source>
</evidence>
<keyword evidence="4" id="KW-0808">Transferase</keyword>
<proteinExistence type="inferred from homology"/>
<comment type="similarity">
    <text evidence="1">Belongs to the methylthioribose kinase family.</text>
</comment>
<evidence type="ECO:0000259" key="8">
    <source>
        <dbReference type="Pfam" id="PF01636"/>
    </source>
</evidence>
<dbReference type="Gene3D" id="3.90.1200.10">
    <property type="match status" value="1"/>
</dbReference>
<dbReference type="PIRSF" id="PIRSF031134">
    <property type="entry name" value="MTRK"/>
    <property type="match status" value="1"/>
</dbReference>
<dbReference type="InterPro" id="IPR002575">
    <property type="entry name" value="Aminoglycoside_PTrfase"/>
</dbReference>
<keyword evidence="7" id="KW-0067">ATP-binding</keyword>
<sequence length="409" mass="44702">MTDFSQLTVDTVAAYLAQRPALAARIRTDGPLDVVEVGDGNLNLVFIVHDETGASLVLKQSLPHVRTDPSWPMTRERSAREALVLRTHESADAEHVPALYDFDSDFYVLAIENLSDHSVWRGELNEGRVYGFAAAEIGRYIARTAFHTSVFGLDPLEQKRLAAASINPELCQITEDLVFTEPYIDHPHNAVLPANEPDVAALRADRALLAEIGIAKYRFMTSVQSLIHGDLHTGSVFVRDASDGIPSSVRAFDSEFGFFGPTGFDLGALWGNFVIAAARAVALGSPDRASEILSLPASLWNAFEAEFRSLWPSRRDPRVWGDDVLDTLLAEFRQDAAVYAGAKAIRRIVGFAKASDIETLDPVLREGAARGVLRAGRALVLERRALDTVEALSAETSAILAATVTRFEF</sequence>
<protein>
    <recommendedName>
        <fullName evidence="3">S-methyl-5-thioribose kinase</fullName>
        <ecNumber evidence="3">2.7.1.100</ecNumber>
    </recommendedName>
</protein>
<dbReference type="InterPro" id="IPR011009">
    <property type="entry name" value="Kinase-like_dom_sf"/>
</dbReference>
<reference evidence="10" key="1">
    <citation type="submission" date="2017-02" db="EMBL/GenBank/DDBJ databases">
        <authorList>
            <person name="Varghese N."/>
            <person name="Submissions S."/>
        </authorList>
    </citation>
    <scope>NUCLEOTIDE SEQUENCE [LARGE SCALE GENOMIC DNA]</scope>
    <source>
        <strain evidence="10">VKM Ac-2052</strain>
    </source>
</reference>
<dbReference type="SUPFAM" id="SSF56112">
    <property type="entry name" value="Protein kinase-like (PK-like)"/>
    <property type="match status" value="1"/>
</dbReference>
<keyword evidence="5" id="KW-0547">Nucleotide-binding</keyword>
<evidence type="ECO:0000313" key="9">
    <source>
        <dbReference type="EMBL" id="SKA89968.1"/>
    </source>
</evidence>
<accession>A0A1T4XLE0</accession>
<feature type="domain" description="Aminoglycoside phosphotransferase" evidence="8">
    <location>
        <begin position="34"/>
        <end position="277"/>
    </location>
</feature>
<keyword evidence="6 9" id="KW-0418">Kinase</keyword>
<dbReference type="GO" id="GO:0046522">
    <property type="term" value="F:S-methyl-5-thioribose kinase activity"/>
    <property type="evidence" value="ECO:0007669"/>
    <property type="project" value="UniProtKB-EC"/>
</dbReference>
<dbReference type="InterPro" id="IPR009212">
    <property type="entry name" value="Methylthioribose_kinase"/>
</dbReference>
<dbReference type="RefSeq" id="WP_078713772.1">
    <property type="nucleotide sequence ID" value="NZ_FUYG01000003.1"/>
</dbReference>
<dbReference type="EC" id="2.7.1.100" evidence="3"/>
<evidence type="ECO:0000256" key="7">
    <source>
        <dbReference type="ARBA" id="ARBA00022840"/>
    </source>
</evidence>
<dbReference type="PANTHER" id="PTHR34273:SF2">
    <property type="entry name" value="METHYLTHIORIBOSE KINASE"/>
    <property type="match status" value="1"/>
</dbReference>
<name>A0A1T4XLE0_9MICO</name>
<dbReference type="Pfam" id="PF01636">
    <property type="entry name" value="APH"/>
    <property type="match status" value="1"/>
</dbReference>
<evidence type="ECO:0000256" key="3">
    <source>
        <dbReference type="ARBA" id="ARBA00012128"/>
    </source>
</evidence>
<dbReference type="NCBIfam" id="TIGR01767">
    <property type="entry name" value="MTRK"/>
    <property type="match status" value="1"/>
</dbReference>
<evidence type="ECO:0000256" key="4">
    <source>
        <dbReference type="ARBA" id="ARBA00022679"/>
    </source>
</evidence>
<evidence type="ECO:0000256" key="1">
    <source>
        <dbReference type="ARBA" id="ARBA00010165"/>
    </source>
</evidence>
<dbReference type="GO" id="GO:0009086">
    <property type="term" value="P:methionine biosynthetic process"/>
    <property type="evidence" value="ECO:0007669"/>
    <property type="project" value="InterPro"/>
</dbReference>
<comment type="subunit">
    <text evidence="2">Homodimer.</text>
</comment>
<evidence type="ECO:0000256" key="5">
    <source>
        <dbReference type="ARBA" id="ARBA00022741"/>
    </source>
</evidence>
<dbReference type="PANTHER" id="PTHR34273">
    <property type="entry name" value="METHYLTHIORIBOSE KINASE"/>
    <property type="match status" value="1"/>
</dbReference>
<dbReference type="Gene3D" id="3.30.200.20">
    <property type="entry name" value="Phosphorylase Kinase, domain 1"/>
    <property type="match status" value="1"/>
</dbReference>
<dbReference type="GO" id="GO:0005524">
    <property type="term" value="F:ATP binding"/>
    <property type="evidence" value="ECO:0007669"/>
    <property type="project" value="UniProtKB-KW"/>
</dbReference>